<dbReference type="SMART" id="SM00845">
    <property type="entry name" value="GatB_Yqey"/>
    <property type="match status" value="1"/>
</dbReference>
<dbReference type="InterPro" id="IPR023168">
    <property type="entry name" value="GatB_Yqey_C_2"/>
</dbReference>
<evidence type="ECO:0000256" key="6">
    <source>
        <dbReference type="ARBA" id="ARBA00022840"/>
    </source>
</evidence>
<dbReference type="InterPro" id="IPR018027">
    <property type="entry name" value="Asn/Gln_amidotransferase"/>
</dbReference>
<dbReference type="FunFam" id="1.10.10.410:FF:000001">
    <property type="entry name" value="Aspartyl/glutamyl-tRNA(Asn/Gln) amidotransferase subunit B"/>
    <property type="match status" value="1"/>
</dbReference>
<dbReference type="NCBIfam" id="NF004014">
    <property type="entry name" value="PRK05477.1-4"/>
    <property type="match status" value="1"/>
</dbReference>
<comment type="function">
    <text evidence="8 11">Allows the formation of correctly charged Asn-tRNA(Asn) or Gln-tRNA(Gln) through the transamidation of misacylated Asp-tRNA(Asn) or Glu-tRNA(Gln) in organisms which lack either or both of asparaginyl-tRNA or glutaminyl-tRNA synthetases. The reaction takes place in the presence of glutamine and ATP through an activated phospho-Asp-tRNA(Asn) or phospho-Glu-tRNA(Gln).</text>
</comment>
<dbReference type="Pfam" id="PF02934">
    <property type="entry name" value="GatB_N"/>
    <property type="match status" value="1"/>
</dbReference>
<comment type="catalytic activity">
    <reaction evidence="9 11">
        <text>L-aspartyl-tRNA(Asn) + L-glutamine + ATP + H2O = L-asparaginyl-tRNA(Asn) + L-glutamate + ADP + phosphate + 2 H(+)</text>
        <dbReference type="Rhea" id="RHEA:14513"/>
        <dbReference type="Rhea" id="RHEA-COMP:9674"/>
        <dbReference type="Rhea" id="RHEA-COMP:9677"/>
        <dbReference type="ChEBI" id="CHEBI:15377"/>
        <dbReference type="ChEBI" id="CHEBI:15378"/>
        <dbReference type="ChEBI" id="CHEBI:29985"/>
        <dbReference type="ChEBI" id="CHEBI:30616"/>
        <dbReference type="ChEBI" id="CHEBI:43474"/>
        <dbReference type="ChEBI" id="CHEBI:58359"/>
        <dbReference type="ChEBI" id="CHEBI:78515"/>
        <dbReference type="ChEBI" id="CHEBI:78516"/>
        <dbReference type="ChEBI" id="CHEBI:456216"/>
    </reaction>
</comment>
<dbReference type="InterPro" id="IPR004413">
    <property type="entry name" value="GatB"/>
</dbReference>
<protein>
    <recommendedName>
        <fullName evidence="3 11">Aspartyl/glutamyl-tRNA(Asn/Gln) amidotransferase subunit B</fullName>
        <shortName evidence="11">Asp/Glu-ADT subunit B</shortName>
        <ecNumber evidence="11">6.3.5.-</ecNumber>
    </recommendedName>
</protein>
<dbReference type="PANTHER" id="PTHR11659">
    <property type="entry name" value="GLUTAMYL-TRNA GLN AMIDOTRANSFERASE SUBUNIT B MITOCHONDRIAL AND PROKARYOTIC PET112-RELATED"/>
    <property type="match status" value="1"/>
</dbReference>
<dbReference type="Gene3D" id="1.10.150.380">
    <property type="entry name" value="GatB domain, N-terminal subdomain"/>
    <property type="match status" value="1"/>
</dbReference>
<evidence type="ECO:0000256" key="8">
    <source>
        <dbReference type="ARBA" id="ARBA00024799"/>
    </source>
</evidence>
<dbReference type="SUPFAM" id="SSF55931">
    <property type="entry name" value="Glutamine synthetase/guanido kinase"/>
    <property type="match status" value="1"/>
</dbReference>
<dbReference type="NCBIfam" id="TIGR00133">
    <property type="entry name" value="gatB"/>
    <property type="match status" value="1"/>
</dbReference>
<dbReference type="AlphaFoldDB" id="A0A8T5GE41"/>
<dbReference type="GO" id="GO:0005524">
    <property type="term" value="F:ATP binding"/>
    <property type="evidence" value="ECO:0007669"/>
    <property type="project" value="UniProtKB-KW"/>
</dbReference>
<evidence type="ECO:0000256" key="5">
    <source>
        <dbReference type="ARBA" id="ARBA00022741"/>
    </source>
</evidence>
<dbReference type="InterPro" id="IPR017958">
    <property type="entry name" value="Gln-tRNA_amidoTrfase_suB_CS"/>
</dbReference>
<sequence>MSDSVIIGLEIHAYLNTKSKLFCSCSTNIGNAEPNSQTCPFCLGHPGAKPVLNELAVELATKIGLALGCEINKEFFFSRKTYFYPDLANNYQITQYEIPVAGKGKLVLPSGKKVGITRVHMEIDPAALVHPHGMQDSNYSLIDYNRSGFPLVEIVTDPDMTSPKEAREFLNTLEGVLSFLEVLIPNTTLKVDCNISINGGNRVEIKNVSGFVAAEKALNFELNRQKKEANLNKKIEQHTRIFNSDTGTTIEARKKETEDDYGYIFDPDLTAVILDEDEIQRIKEEMPELPQQKAKKFQQEYGIGEYDSFVLCSDKLLSDLFEELMQKGADAVVSSKLLTREVLAVLNHDSLTLKDVEVSVGALFDLVELLKEKKVSDKNAKQAVINYISGDKTSPAKYLAKSNLLISEEIDLNGVVAKIFEENVSAIEEYKGGNEKVLNFLAGLVMRETKGAVSPQKVQELLKLKLDG</sequence>
<dbReference type="Pfam" id="PF02637">
    <property type="entry name" value="GatB_Yqey"/>
    <property type="match status" value="1"/>
</dbReference>
<dbReference type="PANTHER" id="PTHR11659:SF0">
    <property type="entry name" value="GLUTAMYL-TRNA(GLN) AMIDOTRANSFERASE SUBUNIT B, MITOCHONDRIAL"/>
    <property type="match status" value="1"/>
</dbReference>
<evidence type="ECO:0000259" key="12">
    <source>
        <dbReference type="SMART" id="SM00845"/>
    </source>
</evidence>
<evidence type="ECO:0000256" key="2">
    <source>
        <dbReference type="ARBA" id="ARBA00011123"/>
    </source>
</evidence>
<dbReference type="InterPro" id="IPR017959">
    <property type="entry name" value="Asn/Gln-tRNA_amidoTrfase_suB/E"/>
</dbReference>
<evidence type="ECO:0000256" key="1">
    <source>
        <dbReference type="ARBA" id="ARBA00005306"/>
    </source>
</evidence>
<dbReference type="GO" id="GO:0050567">
    <property type="term" value="F:glutaminyl-tRNA synthase (glutamine-hydrolyzing) activity"/>
    <property type="evidence" value="ECO:0007669"/>
    <property type="project" value="UniProtKB-UniRule"/>
</dbReference>
<dbReference type="Gene3D" id="1.10.10.410">
    <property type="match status" value="1"/>
</dbReference>
<dbReference type="EMBL" id="JABJNZ010000034">
    <property type="protein sequence ID" value="MBT4870394.1"/>
    <property type="molecule type" value="Genomic_DNA"/>
</dbReference>
<dbReference type="HAMAP" id="MF_00121">
    <property type="entry name" value="GatB"/>
    <property type="match status" value="1"/>
</dbReference>
<evidence type="ECO:0000256" key="10">
    <source>
        <dbReference type="ARBA" id="ARBA00047913"/>
    </source>
</evidence>
<keyword evidence="4 11" id="KW-0436">Ligase</keyword>
<dbReference type="GO" id="GO:0070681">
    <property type="term" value="P:glutaminyl-tRNAGln biosynthesis via transamidation"/>
    <property type="evidence" value="ECO:0007669"/>
    <property type="project" value="TreeGrafter"/>
</dbReference>
<keyword evidence="5 11" id="KW-0547">Nucleotide-binding</keyword>
<dbReference type="PROSITE" id="PS01234">
    <property type="entry name" value="GATB"/>
    <property type="match status" value="1"/>
</dbReference>
<comment type="similarity">
    <text evidence="1 11">Belongs to the GatB/GatE family. GatB subfamily.</text>
</comment>
<dbReference type="GO" id="GO:0006412">
    <property type="term" value="P:translation"/>
    <property type="evidence" value="ECO:0007669"/>
    <property type="project" value="UniProtKB-UniRule"/>
</dbReference>
<dbReference type="InterPro" id="IPR003789">
    <property type="entry name" value="Asn/Gln_tRNA_amidoTrase-B-like"/>
</dbReference>
<evidence type="ECO:0000256" key="7">
    <source>
        <dbReference type="ARBA" id="ARBA00022917"/>
    </source>
</evidence>
<reference evidence="13" key="1">
    <citation type="journal article" date="2021" name="ISME J.">
        <title>Mercury methylation by metabolically versatile and cosmopolitan marine bacteria.</title>
        <authorList>
            <person name="Lin H."/>
            <person name="Ascher D.B."/>
            <person name="Myung Y."/>
            <person name="Lamborg C.H."/>
            <person name="Hallam S.J."/>
            <person name="Gionfriddo C.M."/>
            <person name="Holt K.E."/>
            <person name="Moreau J.W."/>
        </authorList>
    </citation>
    <scope>NUCLEOTIDE SEQUENCE</scope>
    <source>
        <strain evidence="13">SI075_bin30</strain>
    </source>
</reference>
<keyword evidence="6 11" id="KW-0067">ATP-binding</keyword>
<dbReference type="InterPro" id="IPR014746">
    <property type="entry name" value="Gln_synth/guanido_kin_cat_dom"/>
</dbReference>
<dbReference type="InterPro" id="IPR006075">
    <property type="entry name" value="Asn/Gln-tRNA_Trfase_suB/E_cat"/>
</dbReference>
<proteinExistence type="inferred from homology"/>
<evidence type="ECO:0000256" key="4">
    <source>
        <dbReference type="ARBA" id="ARBA00022598"/>
    </source>
</evidence>
<dbReference type="EC" id="6.3.5.-" evidence="11"/>
<dbReference type="Proteomes" id="UP000722459">
    <property type="component" value="Unassembled WGS sequence"/>
</dbReference>
<dbReference type="SUPFAM" id="SSF89095">
    <property type="entry name" value="GatB/YqeY motif"/>
    <property type="match status" value="1"/>
</dbReference>
<organism evidence="13 14">
    <name type="scientific">Candidatus Iainarchaeum sp</name>
    <dbReference type="NCBI Taxonomy" id="3101447"/>
    <lineage>
        <taxon>Archaea</taxon>
        <taxon>Candidatus Iainarchaeota</taxon>
        <taxon>Candidatus Iainarchaeia</taxon>
        <taxon>Candidatus Iainarchaeales</taxon>
        <taxon>Candidatus Iainarchaeaceae</taxon>
        <taxon>Candidatus Iainarchaeum</taxon>
    </lineage>
</organism>
<evidence type="ECO:0000256" key="11">
    <source>
        <dbReference type="HAMAP-Rule" id="MF_00121"/>
    </source>
</evidence>
<comment type="subunit">
    <text evidence="2 11">Heterotrimer of A, B and C subunits.</text>
</comment>
<comment type="caution">
    <text evidence="13">The sequence shown here is derived from an EMBL/GenBank/DDBJ whole genome shotgun (WGS) entry which is preliminary data.</text>
</comment>
<name>A0A8T5GE41_9ARCH</name>
<evidence type="ECO:0000313" key="14">
    <source>
        <dbReference type="Proteomes" id="UP000722459"/>
    </source>
</evidence>
<evidence type="ECO:0000256" key="3">
    <source>
        <dbReference type="ARBA" id="ARBA00016923"/>
    </source>
</evidence>
<keyword evidence="7 11" id="KW-0648">Protein biosynthesis</keyword>
<feature type="domain" description="Asn/Gln amidotransferase" evidence="12">
    <location>
        <begin position="319"/>
        <end position="466"/>
    </location>
</feature>
<accession>A0A8T5GE41</accession>
<evidence type="ECO:0000256" key="9">
    <source>
        <dbReference type="ARBA" id="ARBA00047380"/>
    </source>
</evidence>
<comment type="catalytic activity">
    <reaction evidence="10 11">
        <text>L-glutamyl-tRNA(Gln) + L-glutamine + ATP + H2O = L-glutaminyl-tRNA(Gln) + L-glutamate + ADP + phosphate + H(+)</text>
        <dbReference type="Rhea" id="RHEA:17521"/>
        <dbReference type="Rhea" id="RHEA-COMP:9681"/>
        <dbReference type="Rhea" id="RHEA-COMP:9684"/>
        <dbReference type="ChEBI" id="CHEBI:15377"/>
        <dbReference type="ChEBI" id="CHEBI:15378"/>
        <dbReference type="ChEBI" id="CHEBI:29985"/>
        <dbReference type="ChEBI" id="CHEBI:30616"/>
        <dbReference type="ChEBI" id="CHEBI:43474"/>
        <dbReference type="ChEBI" id="CHEBI:58359"/>
        <dbReference type="ChEBI" id="CHEBI:78520"/>
        <dbReference type="ChEBI" id="CHEBI:78521"/>
        <dbReference type="ChEBI" id="CHEBI:456216"/>
    </reaction>
</comment>
<dbReference type="InterPro" id="IPR042114">
    <property type="entry name" value="GatB_C_1"/>
</dbReference>
<dbReference type="NCBIfam" id="NF004012">
    <property type="entry name" value="PRK05477.1-2"/>
    <property type="match status" value="1"/>
</dbReference>
<evidence type="ECO:0000313" key="13">
    <source>
        <dbReference type="EMBL" id="MBT4870394.1"/>
    </source>
</evidence>
<gene>
    <name evidence="11 13" type="primary">gatB</name>
    <name evidence="13" type="ORF">HON47_02380</name>
</gene>